<dbReference type="GO" id="GO:0004040">
    <property type="term" value="F:amidase activity"/>
    <property type="evidence" value="ECO:0007669"/>
    <property type="project" value="UniProtKB-EC"/>
</dbReference>
<dbReference type="PANTHER" id="PTHR46072">
    <property type="entry name" value="AMIDASE-RELATED-RELATED"/>
    <property type="match status" value="1"/>
</dbReference>
<dbReference type="InterPro" id="IPR036928">
    <property type="entry name" value="AS_sf"/>
</dbReference>
<dbReference type="OrthoDB" id="6428749at2759"/>
<proteinExistence type="inferred from homology"/>
<sequence>MAATITISSGATWQQVAADRQKHRASTLSLLDPPLPTLDENDLPINTIHLARKYLTEEELKITETVPENLVSQLAKGELSSVAVTKAFLRRAGLAQLTTNSITELLPRRALDRAASLDANLAQHQKPIGPLHGLPISVKEHIGMAGLDLNGGFVSWVGRVAEKDALILEILWRAGAVFYVRSTQPQSLMHLETSSNLYGVTTNPFNRTLTAGGSSGGEGALVGFRGSCLGIGTDIGGSIRSPAANNGVYGMKPTSGRLPMGGLTATQLGEEQVVPTIGPLSTSLEGCKLFMKTIIDAKPWYREPTLLPFPWREEDVFKGRKLKVAVMWDDGVVKPHPPVTRALQQIVDRLKGKENIEIVEWKPYKHDLAWEIIAGLYFCDGGADEAEAINSSGEPWRPLTKHILIENPHCKAHTITSMWAATVQRDVYRSEYAALWNETATSTGPNGEPEGMVDVILCPVGPGAAPKIDTSKWWGYTSQWNLLDYPALVFPVDRVDSVKDGKKVRYEPRNEKDKFNWDLWEEYGVEGWEVAPVCLQLVGRRYEDEKVIQALEILQKEAGFPFVEYI</sequence>
<dbReference type="InterPro" id="IPR020556">
    <property type="entry name" value="Amidase_CS"/>
</dbReference>
<evidence type="ECO:0000256" key="4">
    <source>
        <dbReference type="ARBA" id="ARBA00022801"/>
    </source>
</evidence>
<dbReference type="PROSITE" id="PS00571">
    <property type="entry name" value="AMIDASES"/>
    <property type="match status" value="1"/>
</dbReference>
<dbReference type="InterPro" id="IPR023631">
    <property type="entry name" value="Amidase_dom"/>
</dbReference>
<evidence type="ECO:0000313" key="8">
    <source>
        <dbReference type="EMBL" id="PMD17164.1"/>
    </source>
</evidence>
<evidence type="ECO:0000259" key="7">
    <source>
        <dbReference type="Pfam" id="PF01425"/>
    </source>
</evidence>
<reference evidence="8 9" key="1">
    <citation type="submission" date="2016-05" db="EMBL/GenBank/DDBJ databases">
        <title>A degradative enzymes factory behind the ericoid mycorrhizal symbiosis.</title>
        <authorList>
            <consortium name="DOE Joint Genome Institute"/>
            <person name="Martino E."/>
            <person name="Morin E."/>
            <person name="Grelet G."/>
            <person name="Kuo A."/>
            <person name="Kohler A."/>
            <person name="Daghino S."/>
            <person name="Barry K."/>
            <person name="Choi C."/>
            <person name="Cichocki N."/>
            <person name="Clum A."/>
            <person name="Copeland A."/>
            <person name="Hainaut M."/>
            <person name="Haridas S."/>
            <person name="Labutti K."/>
            <person name="Lindquist E."/>
            <person name="Lipzen A."/>
            <person name="Khouja H.-R."/>
            <person name="Murat C."/>
            <person name="Ohm R."/>
            <person name="Olson A."/>
            <person name="Spatafora J."/>
            <person name="Veneault-Fourrey C."/>
            <person name="Henrissat B."/>
            <person name="Grigoriev I."/>
            <person name="Martin F."/>
            <person name="Perotto S."/>
        </authorList>
    </citation>
    <scope>NUCLEOTIDE SEQUENCE [LARGE SCALE GENOMIC DNA]</scope>
    <source>
        <strain evidence="8 9">UAMH 7357</strain>
    </source>
</reference>
<feature type="active site" description="Charge relay system" evidence="5">
    <location>
        <position position="139"/>
    </location>
</feature>
<feature type="binding site" evidence="6">
    <location>
        <position position="214"/>
    </location>
    <ligand>
        <name>substrate</name>
    </ligand>
</feature>
<evidence type="ECO:0000313" key="9">
    <source>
        <dbReference type="Proteomes" id="UP000235672"/>
    </source>
</evidence>
<dbReference type="PANTHER" id="PTHR46072:SF4">
    <property type="entry name" value="AMIDASE C550.07-RELATED"/>
    <property type="match status" value="1"/>
</dbReference>
<evidence type="ECO:0000256" key="1">
    <source>
        <dbReference type="ARBA" id="ARBA00001311"/>
    </source>
</evidence>
<dbReference type="Proteomes" id="UP000235672">
    <property type="component" value="Unassembled WGS sequence"/>
</dbReference>
<feature type="active site" description="Acyl-ester intermediate" evidence="5">
    <location>
        <position position="238"/>
    </location>
</feature>
<feature type="domain" description="Amidase" evidence="7">
    <location>
        <begin position="84"/>
        <end position="547"/>
    </location>
</feature>
<feature type="binding site" evidence="6">
    <location>
        <begin position="235"/>
        <end position="238"/>
    </location>
    <ligand>
        <name>substrate</name>
    </ligand>
</feature>
<dbReference type="Gene3D" id="3.90.1300.10">
    <property type="entry name" value="Amidase signature (AS) domain"/>
    <property type="match status" value="1"/>
</dbReference>
<dbReference type="EC" id="3.5.1.4" evidence="3"/>
<feature type="binding site" evidence="6">
    <location>
        <position position="188"/>
    </location>
    <ligand>
        <name>substrate</name>
    </ligand>
</feature>
<keyword evidence="9" id="KW-1185">Reference proteome</keyword>
<dbReference type="SUPFAM" id="SSF75304">
    <property type="entry name" value="Amidase signature (AS) enzymes"/>
    <property type="match status" value="1"/>
</dbReference>
<evidence type="ECO:0000256" key="2">
    <source>
        <dbReference type="ARBA" id="ARBA00009199"/>
    </source>
</evidence>
<dbReference type="EMBL" id="KZ613501">
    <property type="protein sequence ID" value="PMD17164.1"/>
    <property type="molecule type" value="Genomic_DNA"/>
</dbReference>
<evidence type="ECO:0000256" key="6">
    <source>
        <dbReference type="PIRSR" id="PIRSR001221-2"/>
    </source>
</evidence>
<comment type="similarity">
    <text evidence="2">Belongs to the amidase family.</text>
</comment>
<name>A0A2J6PT27_9HELO</name>
<feature type="active site" description="Charge relay system" evidence="5">
    <location>
        <position position="214"/>
    </location>
</feature>
<dbReference type="Pfam" id="PF01425">
    <property type="entry name" value="Amidase"/>
    <property type="match status" value="1"/>
</dbReference>
<gene>
    <name evidence="8" type="ORF">NA56DRAFT_752524</name>
</gene>
<accession>A0A2J6PT27</accession>
<evidence type="ECO:0000256" key="5">
    <source>
        <dbReference type="PIRSR" id="PIRSR001221-1"/>
    </source>
</evidence>
<dbReference type="PIRSF" id="PIRSF001221">
    <property type="entry name" value="Amidase_fungi"/>
    <property type="match status" value="1"/>
</dbReference>
<dbReference type="AlphaFoldDB" id="A0A2J6PT27"/>
<keyword evidence="4" id="KW-0378">Hydrolase</keyword>
<protein>
    <recommendedName>
        <fullName evidence="3">amidase</fullName>
        <ecNumber evidence="3">3.5.1.4</ecNumber>
    </recommendedName>
</protein>
<evidence type="ECO:0000256" key="3">
    <source>
        <dbReference type="ARBA" id="ARBA00012922"/>
    </source>
</evidence>
<comment type="catalytic activity">
    <reaction evidence="1">
        <text>a monocarboxylic acid amide + H2O = a monocarboxylate + NH4(+)</text>
        <dbReference type="Rhea" id="RHEA:12020"/>
        <dbReference type="ChEBI" id="CHEBI:15377"/>
        <dbReference type="ChEBI" id="CHEBI:28938"/>
        <dbReference type="ChEBI" id="CHEBI:35757"/>
        <dbReference type="ChEBI" id="CHEBI:83628"/>
        <dbReference type="EC" id="3.5.1.4"/>
    </reaction>
</comment>
<dbReference type="STRING" id="1745343.A0A2J6PT27"/>
<organism evidence="8 9">
    <name type="scientific">Hyaloscypha hepaticicola</name>
    <dbReference type="NCBI Taxonomy" id="2082293"/>
    <lineage>
        <taxon>Eukaryota</taxon>
        <taxon>Fungi</taxon>
        <taxon>Dikarya</taxon>
        <taxon>Ascomycota</taxon>
        <taxon>Pezizomycotina</taxon>
        <taxon>Leotiomycetes</taxon>
        <taxon>Helotiales</taxon>
        <taxon>Hyaloscyphaceae</taxon>
        <taxon>Hyaloscypha</taxon>
    </lineage>
</organism>